<dbReference type="AlphaFoldDB" id="A0A160DT00"/>
<reference evidence="3 4" key="1">
    <citation type="submission" date="2016-04" db="EMBL/GenBank/DDBJ databases">
        <title>Complete genome sequence of Dokdonella koreensis DS-123T.</title>
        <authorList>
            <person name="Kim J.F."/>
            <person name="Lee H."/>
            <person name="Kwak M.-J."/>
        </authorList>
    </citation>
    <scope>NUCLEOTIDE SEQUENCE [LARGE SCALE GENOMIC DNA]</scope>
    <source>
        <strain evidence="3 4">DS-123</strain>
    </source>
</reference>
<feature type="transmembrane region" description="Helical" evidence="1">
    <location>
        <begin position="525"/>
        <end position="543"/>
    </location>
</feature>
<proteinExistence type="predicted"/>
<keyword evidence="1" id="KW-0472">Membrane</keyword>
<feature type="transmembrane region" description="Helical" evidence="1">
    <location>
        <begin position="407"/>
        <end position="428"/>
    </location>
</feature>
<dbReference type="GO" id="GO:0008270">
    <property type="term" value="F:zinc ion binding"/>
    <property type="evidence" value="ECO:0007669"/>
    <property type="project" value="InterPro"/>
</dbReference>
<feature type="transmembrane region" description="Helical" evidence="1">
    <location>
        <begin position="176"/>
        <end position="192"/>
    </location>
</feature>
<dbReference type="RefSeq" id="WP_067645682.1">
    <property type="nucleotide sequence ID" value="NZ_CP015249.1"/>
</dbReference>
<accession>A0A160DT00</accession>
<dbReference type="PANTHER" id="PTHR37305">
    <property type="entry name" value="INTEGRAL MEMBRANE PROTEIN-RELATED"/>
    <property type="match status" value="1"/>
</dbReference>
<organism evidence="3 4">
    <name type="scientific">Dokdonella koreensis DS-123</name>
    <dbReference type="NCBI Taxonomy" id="1300342"/>
    <lineage>
        <taxon>Bacteria</taxon>
        <taxon>Pseudomonadati</taxon>
        <taxon>Pseudomonadota</taxon>
        <taxon>Gammaproteobacteria</taxon>
        <taxon>Lysobacterales</taxon>
        <taxon>Rhodanobacteraceae</taxon>
        <taxon>Dokdonella</taxon>
    </lineage>
</organism>
<evidence type="ECO:0000256" key="1">
    <source>
        <dbReference type="SAM" id="Phobius"/>
    </source>
</evidence>
<sequence length="1192" mass="134167">MLRHLLQFERRLLLGSGLFWIVALVYGAIGFATMASDNVSFGGGVGNVLRNAPAVVVTVLGSFSVISVLLATIFVAGIALRDFEQGTAELFFVTPMKRRDYLLGRFGGGLLASVGIMVTLALGLWVGTLMPWLDAARLGPTPWSAYLWSFVVLVIPNLLFVSALMFLLATATRSMLYTYLGVIAFFVLWQMSDFLTRDLDSRWIAALVDPSGSNAIYDHMRYWSSAELNSKLPDLTGLLLANRALWLVVTALMLAAAFVLFRSDREGLVLRRRKAVDTAPAASAAVAVALPQVVLRTDRAAQWKQYLHQAAFDLRGALTGAPFLVMLLLGLLLTFSVLKFSGMMYGTEVYPVTRQMLTTISGSLNLFLIIIVTFYAGELIWRERTMRVSEATDAFPVPNWVPLAGKLTALLGIVVVFFAAGSLFTMGYQVAQGYTQLEPLLYLKGLLLEALPFVLMAVLAVFLQVVSGNKFLGYLLMIVYLVGRTALAMNDFDHLLYRYGGASPTPYSDMNGYGHFIGPHLWFRAYWGAFALALLALAAAFWPRGTSLAWKDRVREARARLRHGPGRFVLAAGLAAFVALGGWIFYNTNVLNDYVPGDLAEQRQADYEKTYRQYKDMAKPRITAIRSDVDIYPDARKVAIRGHYTLVNKTAETISELHVTLDPRVEVKRLDFGPHSVVKADTVHGYTIYRLDTPLPPGASMDFAFELASEPHGFPLNGGDTQVVDNGTFFNNMALPQFGYAEGRQLTDRNDRRKYGLPDLPRMPKIDDEAARANTYISDSADWVDFETIVSTAGDQIALAPGYLQREWTEGGRRFFHYKSEAKLLPFFSWLSARWQVKRDAWNGIPIEIYYDAKHPYNVDRMIESTKKSLEYFTRNFSPYQFRQFRILEFPGYASFAQAFAGTIPYSESIGFIADLRDKEDIDYVFYVTAHEAAHQWWAHQVIGANVQGATMLSESLAQYSALMVMEHEYGPQKMRKFLKYELDRYLMSRATERVEELPLALNENQDYIHYRKGSVVFYALRDMIGEDTLNAVLARFLKDKGFQQPPYTTTREFLAYLREGTDPKFHPFIENLFEKITFWDNRAVEANAVKREDGKYTVTLKLHSAMLQTDGKGAETEATLDQWVDIGVFARPPGGKESDETVLYLQKHHVTEKETTLELVVDGEPFEAGIDPYNKLVDRSSEDNRKRVSIK</sequence>
<dbReference type="OrthoDB" id="100605at2"/>
<feature type="domain" description="Peptidase M1 membrane alanine aminopeptidase" evidence="2">
    <location>
        <begin position="863"/>
        <end position="1063"/>
    </location>
</feature>
<feature type="transmembrane region" description="Helical" evidence="1">
    <location>
        <begin position="101"/>
        <end position="126"/>
    </location>
</feature>
<gene>
    <name evidence="3" type="ORF">I596_1430</name>
</gene>
<feature type="transmembrane region" description="Helical" evidence="1">
    <location>
        <begin position="440"/>
        <end position="464"/>
    </location>
</feature>
<dbReference type="EMBL" id="CP015249">
    <property type="protein sequence ID" value="ANB17458.1"/>
    <property type="molecule type" value="Genomic_DNA"/>
</dbReference>
<evidence type="ECO:0000313" key="4">
    <source>
        <dbReference type="Proteomes" id="UP000076830"/>
    </source>
</evidence>
<feature type="transmembrane region" description="Helical" evidence="1">
    <location>
        <begin position="54"/>
        <end position="80"/>
    </location>
</feature>
<protein>
    <submittedName>
        <fullName evidence="3">Membrane protein</fullName>
    </submittedName>
</protein>
<dbReference type="Proteomes" id="UP000076830">
    <property type="component" value="Chromosome"/>
</dbReference>
<dbReference type="STRING" id="1300342.I596_1430"/>
<keyword evidence="4" id="KW-1185">Reference proteome</keyword>
<dbReference type="InterPro" id="IPR014782">
    <property type="entry name" value="Peptidase_M1_dom"/>
</dbReference>
<dbReference type="GO" id="GO:0008237">
    <property type="term" value="F:metallopeptidase activity"/>
    <property type="evidence" value="ECO:0007669"/>
    <property type="project" value="InterPro"/>
</dbReference>
<dbReference type="Gene3D" id="1.10.390.10">
    <property type="entry name" value="Neutral Protease Domain 2"/>
    <property type="match status" value="1"/>
</dbReference>
<feature type="transmembrane region" description="Helical" evidence="1">
    <location>
        <begin position="471"/>
        <end position="489"/>
    </location>
</feature>
<feature type="transmembrane region" description="Helical" evidence="1">
    <location>
        <begin position="317"/>
        <end position="338"/>
    </location>
</feature>
<feature type="transmembrane region" description="Helical" evidence="1">
    <location>
        <begin position="146"/>
        <end position="169"/>
    </location>
</feature>
<evidence type="ECO:0000259" key="2">
    <source>
        <dbReference type="Pfam" id="PF01433"/>
    </source>
</evidence>
<dbReference type="InterPro" id="IPR027268">
    <property type="entry name" value="Peptidase_M4/M1_CTD_sf"/>
</dbReference>
<feature type="transmembrane region" description="Helical" evidence="1">
    <location>
        <begin position="564"/>
        <end position="586"/>
    </location>
</feature>
<feature type="transmembrane region" description="Helical" evidence="1">
    <location>
        <begin position="12"/>
        <end position="34"/>
    </location>
</feature>
<keyword evidence="1" id="KW-1133">Transmembrane helix</keyword>
<dbReference type="KEGG" id="dko:I596_1430"/>
<dbReference type="PATRIC" id="fig|1300342.3.peg.1394"/>
<dbReference type="Pfam" id="PF01433">
    <property type="entry name" value="Peptidase_M1"/>
    <property type="match status" value="1"/>
</dbReference>
<keyword evidence="1" id="KW-0812">Transmembrane</keyword>
<dbReference type="PANTHER" id="PTHR37305:SF1">
    <property type="entry name" value="MEMBRANE PROTEIN"/>
    <property type="match status" value="1"/>
</dbReference>
<name>A0A160DT00_9GAMM</name>
<dbReference type="SUPFAM" id="SSF55486">
    <property type="entry name" value="Metalloproteases ('zincins'), catalytic domain"/>
    <property type="match status" value="1"/>
</dbReference>
<evidence type="ECO:0000313" key="3">
    <source>
        <dbReference type="EMBL" id="ANB17458.1"/>
    </source>
</evidence>
<feature type="transmembrane region" description="Helical" evidence="1">
    <location>
        <begin position="244"/>
        <end position="263"/>
    </location>
</feature>
<feature type="transmembrane region" description="Helical" evidence="1">
    <location>
        <begin position="358"/>
        <end position="377"/>
    </location>
</feature>